<evidence type="ECO:0008006" key="16">
    <source>
        <dbReference type="Google" id="ProtNLM"/>
    </source>
</evidence>
<feature type="domain" description="Gasdermin pore forming" evidence="12">
    <location>
        <begin position="1"/>
        <end position="231"/>
    </location>
</feature>
<evidence type="ECO:0000256" key="8">
    <source>
        <dbReference type="ARBA" id="ARBA00022692"/>
    </source>
</evidence>
<keyword evidence="9" id="KW-0472">Membrane</keyword>
<feature type="domain" description="Gasdermin PUB" evidence="13">
    <location>
        <begin position="265"/>
        <end position="431"/>
    </location>
</feature>
<evidence type="ECO:0000256" key="6">
    <source>
        <dbReference type="ARBA" id="ARBA00022490"/>
    </source>
</evidence>
<accession>A0A5A9NLF2</accession>
<dbReference type="EMBL" id="SOYY01000016">
    <property type="protein sequence ID" value="KAA0710253.1"/>
    <property type="molecule type" value="Genomic_DNA"/>
</dbReference>
<dbReference type="GO" id="GO:0005886">
    <property type="term" value="C:plasma membrane"/>
    <property type="evidence" value="ECO:0007669"/>
    <property type="project" value="UniProtKB-SubCell"/>
</dbReference>
<dbReference type="AlphaFoldDB" id="A0A5A9NLF2"/>
<keyword evidence="10" id="KW-0564">Palmitate</keyword>
<evidence type="ECO:0000256" key="7">
    <source>
        <dbReference type="ARBA" id="ARBA00022590"/>
    </source>
</evidence>
<dbReference type="PANTHER" id="PTHR15207">
    <property type="entry name" value="NONSYNDROMIC HEARING IMPAIRMENT PROTEIN"/>
    <property type="match status" value="1"/>
</dbReference>
<dbReference type="GO" id="GO:0005737">
    <property type="term" value="C:cytoplasm"/>
    <property type="evidence" value="ECO:0007669"/>
    <property type="project" value="UniProtKB-SubCell"/>
</dbReference>
<comment type="subcellular location">
    <subcellularLocation>
        <location evidence="2">Cell membrane</location>
        <topology evidence="2">Multi-pass membrane protein</topology>
    </subcellularLocation>
    <subcellularLocation>
        <location evidence="1">Cytoplasm</location>
    </subcellularLocation>
</comment>
<comment type="caution">
    <text evidence="14">The sequence shown here is derived from an EMBL/GenBank/DDBJ whole genome shotgun (WGS) entry which is preliminary data.</text>
</comment>
<evidence type="ECO:0000256" key="4">
    <source>
        <dbReference type="ARBA" id="ARBA00022452"/>
    </source>
</evidence>
<organism evidence="14 15">
    <name type="scientific">Triplophysa tibetana</name>
    <dbReference type="NCBI Taxonomy" id="1572043"/>
    <lineage>
        <taxon>Eukaryota</taxon>
        <taxon>Metazoa</taxon>
        <taxon>Chordata</taxon>
        <taxon>Craniata</taxon>
        <taxon>Vertebrata</taxon>
        <taxon>Euteleostomi</taxon>
        <taxon>Actinopterygii</taxon>
        <taxon>Neopterygii</taxon>
        <taxon>Teleostei</taxon>
        <taxon>Ostariophysi</taxon>
        <taxon>Cypriniformes</taxon>
        <taxon>Nemacheilidae</taxon>
        <taxon>Triplophysa</taxon>
    </lineage>
</organism>
<keyword evidence="4" id="KW-1134">Transmembrane beta strand</keyword>
<evidence type="ECO:0000313" key="14">
    <source>
        <dbReference type="EMBL" id="KAA0710253.1"/>
    </source>
</evidence>
<evidence type="ECO:0000256" key="1">
    <source>
        <dbReference type="ARBA" id="ARBA00004496"/>
    </source>
</evidence>
<evidence type="ECO:0000256" key="11">
    <source>
        <dbReference type="ARBA" id="ARBA00023288"/>
    </source>
</evidence>
<name>A0A5A9NLF2_9TELE</name>
<evidence type="ECO:0000256" key="2">
    <source>
        <dbReference type="ARBA" id="ARBA00004651"/>
    </source>
</evidence>
<dbReference type="InterPro" id="IPR040460">
    <property type="entry name" value="Gasdermin_pore"/>
</dbReference>
<dbReference type="InterPro" id="IPR041263">
    <property type="entry name" value="Gasdermin_PUB"/>
</dbReference>
<dbReference type="GO" id="GO:0012501">
    <property type="term" value="P:programmed cell death"/>
    <property type="evidence" value="ECO:0007669"/>
    <property type="project" value="UniProtKB-KW"/>
</dbReference>
<sequence>MFDKAVKQLVRQSDPDGDLIPASFNDSRNLKLLAVVWKRPKTWFFGKDKYIPTSFNLKHLLKDEDCIKLVSYKEDFLKLNATYKNCGSGSLDVGNDALNVTGLGDSNLQFSFDKLIKESVDIPKLEKDSAGRMVDVRNSLIKQSLKGKLLLTLLKERIFTTCESTVSYTRQEQGSCSSSLKGHSKMMSMKMKGEHKHNSEQNMIIPAGTVVAYSVIRMIINSDDCIELCFKPDGIESDDISEDPDYSEVDGHWGPREIEEGYSLSSLKTALSDVQTRFCVLTDLTSECRSTLLLNLRKILLDQTSLSVLVDRLEVLRSGEAELLQNELDDKNHFICEVLDLLSEPDNSEQILVAMHMLLSAVEELTDAGLQLLESFCSPEGLRSLQDLVNLLMANSEPLSKDTIPVFLQKDGEFHRVVDLFKSCDVLLKREEDLMFADVTCEKGYLPYVLCIAISGLACLIDRNI</sequence>
<keyword evidence="6" id="KW-0963">Cytoplasm</keyword>
<dbReference type="Pfam" id="PF17708">
    <property type="entry name" value="Gasdermin_C"/>
    <property type="match status" value="1"/>
</dbReference>
<dbReference type="InterPro" id="IPR042377">
    <property type="entry name" value="GSDME"/>
</dbReference>
<dbReference type="PANTHER" id="PTHR15207:SF3">
    <property type="entry name" value="DEAFNESS, AUTOSOMAL DOMINANT 5-RELATED"/>
    <property type="match status" value="1"/>
</dbReference>
<keyword evidence="11" id="KW-0449">Lipoprotein</keyword>
<proteinExistence type="inferred from homology"/>
<evidence type="ECO:0000256" key="9">
    <source>
        <dbReference type="ARBA" id="ARBA00023136"/>
    </source>
</evidence>
<dbReference type="Proteomes" id="UP000324632">
    <property type="component" value="Chromosome 16"/>
</dbReference>
<keyword evidence="8" id="KW-0812">Transmembrane</keyword>
<keyword evidence="5" id="KW-1003">Cell membrane</keyword>
<reference evidence="14 15" key="1">
    <citation type="journal article" date="2019" name="Mol. Ecol. Resour.">
        <title>Chromosome-level genome assembly of Triplophysa tibetana, a fish adapted to the harsh high-altitude environment of the Tibetan Plateau.</title>
        <authorList>
            <person name="Yang X."/>
            <person name="Liu H."/>
            <person name="Ma Z."/>
            <person name="Zou Y."/>
            <person name="Zou M."/>
            <person name="Mao Y."/>
            <person name="Li X."/>
            <person name="Wang H."/>
            <person name="Chen T."/>
            <person name="Wang W."/>
            <person name="Yang R."/>
        </authorList>
    </citation>
    <scope>NUCLEOTIDE SEQUENCE [LARGE SCALE GENOMIC DNA]</scope>
    <source>
        <strain evidence="14">TTIB1903HZAU</strain>
        <tissue evidence="14">Muscle</tissue>
    </source>
</reference>
<protein>
    <recommendedName>
        <fullName evidence="16">Gasdermin-E</fullName>
    </recommendedName>
</protein>
<gene>
    <name evidence="14" type="ORF">E1301_Tti016934</name>
</gene>
<evidence type="ECO:0000259" key="13">
    <source>
        <dbReference type="Pfam" id="PF17708"/>
    </source>
</evidence>
<evidence type="ECO:0000256" key="5">
    <source>
        <dbReference type="ARBA" id="ARBA00022475"/>
    </source>
</evidence>
<evidence type="ECO:0000256" key="10">
    <source>
        <dbReference type="ARBA" id="ARBA00023139"/>
    </source>
</evidence>
<comment type="similarity">
    <text evidence="3">Belongs to the gasdermin family.</text>
</comment>
<evidence type="ECO:0000259" key="12">
    <source>
        <dbReference type="Pfam" id="PF04598"/>
    </source>
</evidence>
<evidence type="ECO:0000256" key="3">
    <source>
        <dbReference type="ARBA" id="ARBA00009279"/>
    </source>
</evidence>
<dbReference type="Pfam" id="PF04598">
    <property type="entry name" value="Gasdermin"/>
    <property type="match status" value="1"/>
</dbReference>
<keyword evidence="7" id="KW-1210">Necrosis</keyword>
<keyword evidence="15" id="KW-1185">Reference proteome</keyword>
<evidence type="ECO:0000313" key="15">
    <source>
        <dbReference type="Proteomes" id="UP000324632"/>
    </source>
</evidence>